<gene>
    <name evidence="2" type="ORF">MENT_LOCUS48289</name>
</gene>
<comment type="caution">
    <text evidence="2">The sequence shown here is derived from an EMBL/GenBank/DDBJ whole genome shotgun (WGS) entry which is preliminary data.</text>
</comment>
<feature type="compositionally biased region" description="Low complexity" evidence="1">
    <location>
        <begin position="316"/>
        <end position="325"/>
    </location>
</feature>
<evidence type="ECO:0000313" key="2">
    <source>
        <dbReference type="EMBL" id="CAD2195220.1"/>
    </source>
</evidence>
<feature type="region of interest" description="Disordered" evidence="1">
    <location>
        <begin position="202"/>
        <end position="242"/>
    </location>
</feature>
<protein>
    <submittedName>
        <fullName evidence="2">Uncharacterized protein</fullName>
    </submittedName>
</protein>
<feature type="compositionally biased region" description="Basic residues" evidence="1">
    <location>
        <begin position="219"/>
        <end position="233"/>
    </location>
</feature>
<accession>A0A6V7X7A1</accession>
<feature type="region of interest" description="Disordered" evidence="1">
    <location>
        <begin position="296"/>
        <end position="331"/>
    </location>
</feature>
<feature type="region of interest" description="Disordered" evidence="1">
    <location>
        <begin position="510"/>
        <end position="552"/>
    </location>
</feature>
<evidence type="ECO:0000313" key="3">
    <source>
        <dbReference type="Proteomes" id="UP000580250"/>
    </source>
</evidence>
<dbReference type="EMBL" id="CAJEWN010001189">
    <property type="protein sequence ID" value="CAD2195220.1"/>
    <property type="molecule type" value="Genomic_DNA"/>
</dbReference>
<organism evidence="2 3">
    <name type="scientific">Meloidogyne enterolobii</name>
    <name type="common">Root-knot nematode worm</name>
    <name type="synonym">Meloidogyne mayaguensis</name>
    <dbReference type="NCBI Taxonomy" id="390850"/>
    <lineage>
        <taxon>Eukaryota</taxon>
        <taxon>Metazoa</taxon>
        <taxon>Ecdysozoa</taxon>
        <taxon>Nematoda</taxon>
        <taxon>Chromadorea</taxon>
        <taxon>Rhabditida</taxon>
        <taxon>Tylenchina</taxon>
        <taxon>Tylenchomorpha</taxon>
        <taxon>Tylenchoidea</taxon>
        <taxon>Meloidogynidae</taxon>
        <taxon>Meloidogyninae</taxon>
        <taxon>Meloidogyne</taxon>
    </lineage>
</organism>
<name>A0A6V7X7A1_MELEN</name>
<proteinExistence type="predicted"/>
<feature type="region of interest" description="Disordered" evidence="1">
    <location>
        <begin position="105"/>
        <end position="128"/>
    </location>
</feature>
<reference evidence="2 3" key="1">
    <citation type="submission" date="2020-08" db="EMBL/GenBank/DDBJ databases">
        <authorList>
            <person name="Koutsovoulos G."/>
            <person name="Danchin GJ E."/>
        </authorList>
    </citation>
    <scope>NUCLEOTIDE SEQUENCE [LARGE SCALE GENOMIC DNA]</scope>
</reference>
<sequence length="638" mass="73003">MTNKTKNISTSNNFSFNLPNSKNFIKFNLIFIFLLSFNTKLTQTANLNEEEKILIEEEQRRHSLSLLEPDFAENIFNREGSKNPIKRTTTIPLIFNRLEGINNKDQKKSKEATTITTKKSPPKKRQIKHRFVRSPPTEYDELNQDFLSEYDALNLDFNLDEETKINEKENGKLEVLNREFIWQNGEDEQQIVQEFPPKEWWDGEEIGDDFGEKENGTEKKRRHHRSTPPKKYPKPIDGSININNEDYQRQADEQPLEAIDRDKLLIIPKLIPSRATLPPTIITTTAKIKIPLKIGDSKIRNSPSSPPPPFAKKLPKTPIEQQQKQPKQKEEFQKDLPNLLISSSLKTNNLLENKKEENIKYLINSQQTLNKTKKLKNKQNNKFEQVLNVGGINGEENTKTEQQPKTFNNVEEKQQQNNVFKNKNNSLPQHLLPNGFIHIATLNSPPPKIGQSQIILLDGQKYLVEKTVNSLSQFNGKQQQTINENNRRPESEQLPILISFPPPLLIDKAVGGGGVQQQHLQGDSSNQQSKTLQQLQSPQQLNNKNNFPNNLKINSLDPKTLRIANSAVSSNVFIPLLDQQQQQQTSPFIKKENNKRISNSKSDVLATNLGAALSQIFGNFSIDSNAKPAKDFKQLERN</sequence>
<feature type="compositionally biased region" description="Low complexity" evidence="1">
    <location>
        <begin position="516"/>
        <end position="552"/>
    </location>
</feature>
<dbReference type="AlphaFoldDB" id="A0A6V7X7A1"/>
<evidence type="ECO:0000256" key="1">
    <source>
        <dbReference type="SAM" id="MobiDB-lite"/>
    </source>
</evidence>
<dbReference type="Proteomes" id="UP000580250">
    <property type="component" value="Unassembled WGS sequence"/>
</dbReference>